<feature type="compositionally biased region" description="Basic and acidic residues" evidence="7">
    <location>
        <begin position="127"/>
        <end position="136"/>
    </location>
</feature>
<dbReference type="PANTHER" id="PTHR12931:SF15">
    <property type="entry name" value="UBIQUITIN THIOESTERASE OTUBAIN-LIKE"/>
    <property type="match status" value="1"/>
</dbReference>
<dbReference type="AlphaFoldDB" id="A0AAJ0CB62"/>
<feature type="compositionally biased region" description="Low complexity" evidence="7">
    <location>
        <begin position="70"/>
        <end position="98"/>
    </location>
</feature>
<evidence type="ECO:0000313" key="9">
    <source>
        <dbReference type="EMBL" id="KAK2589711.1"/>
    </source>
</evidence>
<sequence length="626" mass="68536">MFQPQPTPFASSALFSSLPSSYGLNFPPVFGLPQDAHAGDGEQLGPTHRGLTEQFMAHSQIVTHTHRHSGPSTGSASLSGATAAALHPQQQQHFHSSQRLLPTQHPSPQETLSGDNSSHQHQPRPARKMEGQDSHDMVAQQEAARDYQPDLQGPLIGDKLPSLAIAHEYAKADPVYIEKTETLPQTYSHYRPIQGDGNCGWRAIGFSYFEKLIERGDSAQVEGEVARLKSLYHLIANVGRYNYFEAFAEEVIDLLLAIAPIVSEQESAKALIHQRWNDSGVEPSLIYFFRVLAGTFLKANAATYEPFIPEGQSIAVYCSQNIDAVNREIEHIGIVALVNILLKPVGFVLEIAYLDRSAGSQVNQYRVPEEENEEDVTEMGSIIYLLYRPDHYDILYRSPPPVTTSPHHLSVDINRATEFNHNTAFAGTPSNMGAFASINFGTLTLIPGLSAGEDEGLAGMMPLPSASTATSPIINGSFSPTQPDPWMAQYASDVQSIKKEPASQPPPAIATVQHPSPSSSITPTTPQCPTSSMIPVSTNIGAPQLSPHLPTAEGAGYPIRFSPHQLEYENNSFPEPTFQVTTTTFKNSIWNRAHYGNPDFQPEEFVPEVNSIDNRSAGRKKVRKDS</sequence>
<keyword evidence="5" id="KW-0378">Hydrolase</keyword>
<comment type="catalytic activity">
    <reaction evidence="1">
        <text>Thiol-dependent hydrolysis of ester, thioester, amide, peptide and isopeptide bonds formed by the C-terminal Gly of ubiquitin (a 76-residue protein attached to proteins as an intracellular targeting signal).</text>
        <dbReference type="EC" id="3.4.19.12"/>
    </reaction>
</comment>
<evidence type="ECO:0000256" key="3">
    <source>
        <dbReference type="ARBA" id="ARBA00022670"/>
    </source>
</evidence>
<evidence type="ECO:0000256" key="7">
    <source>
        <dbReference type="SAM" id="MobiDB-lite"/>
    </source>
</evidence>
<gene>
    <name evidence="9" type="ORF">QQS21_012608</name>
</gene>
<dbReference type="EC" id="3.4.19.12" evidence="2"/>
<keyword evidence="4" id="KW-0833">Ubl conjugation pathway</keyword>
<dbReference type="Gene3D" id="1.20.1300.20">
    <property type="entry name" value="Peptidase C65 Otubain, subdomain 2"/>
    <property type="match status" value="1"/>
</dbReference>
<keyword evidence="3" id="KW-0645">Protease</keyword>
<feature type="compositionally biased region" description="Polar residues" evidence="7">
    <location>
        <begin position="99"/>
        <end position="120"/>
    </location>
</feature>
<dbReference type="InterPro" id="IPR042468">
    <property type="entry name" value="Peptidase_C65_otubain_sub1"/>
</dbReference>
<dbReference type="GO" id="GO:0043130">
    <property type="term" value="F:ubiquitin binding"/>
    <property type="evidence" value="ECO:0007669"/>
    <property type="project" value="TreeGrafter"/>
</dbReference>
<feature type="compositionally biased region" description="Basic residues" evidence="7">
    <location>
        <begin position="617"/>
        <end position="626"/>
    </location>
</feature>
<keyword evidence="6" id="KW-0788">Thiol protease</keyword>
<name>A0AAJ0CB62_9HYPO</name>
<dbReference type="PROSITE" id="PS50802">
    <property type="entry name" value="OTU"/>
    <property type="match status" value="1"/>
</dbReference>
<evidence type="ECO:0000256" key="5">
    <source>
        <dbReference type="ARBA" id="ARBA00022801"/>
    </source>
</evidence>
<dbReference type="PANTHER" id="PTHR12931">
    <property type="entry name" value="UBIQUITIN THIOLESTERASE PROTEIN OTUB"/>
    <property type="match status" value="1"/>
</dbReference>
<comment type="caution">
    <text evidence="9">The sequence shown here is derived from an EMBL/GenBank/DDBJ whole genome shotgun (WGS) entry which is preliminary data.</text>
</comment>
<evidence type="ECO:0000256" key="1">
    <source>
        <dbReference type="ARBA" id="ARBA00000707"/>
    </source>
</evidence>
<accession>A0AAJ0CB62</accession>
<dbReference type="Proteomes" id="UP001251528">
    <property type="component" value="Unassembled WGS sequence"/>
</dbReference>
<feature type="domain" description="OTU" evidence="8">
    <location>
        <begin position="188"/>
        <end position="398"/>
    </location>
</feature>
<dbReference type="InterPro" id="IPR038765">
    <property type="entry name" value="Papain-like_cys_pep_sf"/>
</dbReference>
<dbReference type="InterPro" id="IPR003323">
    <property type="entry name" value="OTU_dom"/>
</dbReference>
<dbReference type="GO" id="GO:0004843">
    <property type="term" value="F:cysteine-type deubiquitinase activity"/>
    <property type="evidence" value="ECO:0007669"/>
    <property type="project" value="UniProtKB-EC"/>
</dbReference>
<dbReference type="CDD" id="cd22749">
    <property type="entry name" value="Otubain_C65"/>
    <property type="match status" value="1"/>
</dbReference>
<evidence type="ECO:0000259" key="8">
    <source>
        <dbReference type="PROSITE" id="PS50802"/>
    </source>
</evidence>
<evidence type="ECO:0000256" key="6">
    <source>
        <dbReference type="ARBA" id="ARBA00022807"/>
    </source>
</evidence>
<feature type="compositionally biased region" description="Low complexity" evidence="7">
    <location>
        <begin position="515"/>
        <end position="529"/>
    </location>
</feature>
<dbReference type="Gene3D" id="3.30.200.60">
    <property type="entry name" value="Peptidase C65 Otubain, subdomain 1"/>
    <property type="match status" value="1"/>
</dbReference>
<organism evidence="9 10">
    <name type="scientific">Conoideocrella luteorostrata</name>
    <dbReference type="NCBI Taxonomy" id="1105319"/>
    <lineage>
        <taxon>Eukaryota</taxon>
        <taxon>Fungi</taxon>
        <taxon>Dikarya</taxon>
        <taxon>Ascomycota</taxon>
        <taxon>Pezizomycotina</taxon>
        <taxon>Sordariomycetes</taxon>
        <taxon>Hypocreomycetidae</taxon>
        <taxon>Hypocreales</taxon>
        <taxon>Clavicipitaceae</taxon>
        <taxon>Conoideocrella</taxon>
    </lineage>
</organism>
<feature type="region of interest" description="Disordered" evidence="7">
    <location>
        <begin position="499"/>
        <end position="529"/>
    </location>
</feature>
<dbReference type="InterPro" id="IPR042467">
    <property type="entry name" value="Peptidase_C65_otubain_sub2"/>
</dbReference>
<dbReference type="EMBL" id="JASWJB010000573">
    <property type="protein sequence ID" value="KAK2589711.1"/>
    <property type="molecule type" value="Genomic_DNA"/>
</dbReference>
<dbReference type="GO" id="GO:0005634">
    <property type="term" value="C:nucleus"/>
    <property type="evidence" value="ECO:0007669"/>
    <property type="project" value="TreeGrafter"/>
</dbReference>
<dbReference type="InterPro" id="IPR019400">
    <property type="entry name" value="Peptidase_C65_otubain"/>
</dbReference>
<feature type="region of interest" description="Disordered" evidence="7">
    <location>
        <begin position="63"/>
        <end position="144"/>
    </location>
</feature>
<dbReference type="GO" id="GO:0006508">
    <property type="term" value="P:proteolysis"/>
    <property type="evidence" value="ECO:0007669"/>
    <property type="project" value="UniProtKB-KW"/>
</dbReference>
<keyword evidence="10" id="KW-1185">Reference proteome</keyword>
<evidence type="ECO:0000256" key="4">
    <source>
        <dbReference type="ARBA" id="ARBA00022786"/>
    </source>
</evidence>
<proteinExistence type="predicted"/>
<dbReference type="GO" id="GO:0071108">
    <property type="term" value="P:protein K48-linked deubiquitination"/>
    <property type="evidence" value="ECO:0007669"/>
    <property type="project" value="TreeGrafter"/>
</dbReference>
<reference evidence="9" key="1">
    <citation type="submission" date="2023-06" db="EMBL/GenBank/DDBJ databases">
        <title>Conoideocrella luteorostrata (Hypocreales: Clavicipitaceae), a potential biocontrol fungus for elongate hemlock scale in United States Christmas tree production areas.</title>
        <authorList>
            <person name="Barrett H."/>
            <person name="Lovett B."/>
            <person name="Macias A.M."/>
            <person name="Stajich J.E."/>
            <person name="Kasson M.T."/>
        </authorList>
    </citation>
    <scope>NUCLEOTIDE SEQUENCE</scope>
    <source>
        <strain evidence="9">ARSEF 14590</strain>
    </source>
</reference>
<evidence type="ECO:0000256" key="2">
    <source>
        <dbReference type="ARBA" id="ARBA00012759"/>
    </source>
</evidence>
<protein>
    <recommendedName>
        <fullName evidence="2">ubiquitinyl hydrolase 1</fullName>
        <ecNumber evidence="2">3.4.19.12</ecNumber>
    </recommendedName>
</protein>
<dbReference type="Pfam" id="PF10275">
    <property type="entry name" value="Peptidase_C65"/>
    <property type="match status" value="1"/>
</dbReference>
<feature type="region of interest" description="Disordered" evidence="7">
    <location>
        <begin position="598"/>
        <end position="626"/>
    </location>
</feature>
<evidence type="ECO:0000313" key="10">
    <source>
        <dbReference type="Proteomes" id="UP001251528"/>
    </source>
</evidence>
<dbReference type="SUPFAM" id="SSF54001">
    <property type="entry name" value="Cysteine proteinases"/>
    <property type="match status" value="1"/>
</dbReference>